<feature type="domain" description="Rhodanese" evidence="3">
    <location>
        <begin position="17"/>
        <end position="153"/>
    </location>
</feature>
<dbReference type="PROSITE" id="PS50206">
    <property type="entry name" value="RHODANESE_3"/>
    <property type="match status" value="2"/>
</dbReference>
<dbReference type="AlphaFoldDB" id="A0A370FF70"/>
<sequence>MHDTLISVDQLRALQDSHARLMIFDCSFDLMKPHAGREAWLQAHIPGALHADLDQHLSARHGAPGHDGRVMVAHEADRPASGGRHPLPSRERFAAWLGSIGFANDMQAVVYDRNGANYCGRLWWMLQWAGHAATAVLDGGLQAWQAAGLPVASGEEPAHFQSNFVLGEPRVKLVDTAAVRAVMDSGAAPIVDARAAPRYRGEVEPLDPIAGHIPGALNRPFVDNIGPDGRFKPADQLRAEFEALLGDRAATGAIHHCGSGVSAVPNVLAARIAGLPEPALYAGSWSEWSNTPGLPTRQGPNP</sequence>
<dbReference type="CDD" id="cd01449">
    <property type="entry name" value="TST_Repeat_2"/>
    <property type="match status" value="1"/>
</dbReference>
<proteinExistence type="predicted"/>
<protein>
    <submittedName>
        <fullName evidence="4">Thiosulfate/3-mercaptopyruvate sulfurtransferase</fullName>
    </submittedName>
</protein>
<organism evidence="4 5">
    <name type="scientific">Pseudacidovorax intermedius</name>
    <dbReference type="NCBI Taxonomy" id="433924"/>
    <lineage>
        <taxon>Bacteria</taxon>
        <taxon>Pseudomonadati</taxon>
        <taxon>Pseudomonadota</taxon>
        <taxon>Betaproteobacteria</taxon>
        <taxon>Burkholderiales</taxon>
        <taxon>Comamonadaceae</taxon>
        <taxon>Pseudacidovorax</taxon>
    </lineage>
</organism>
<dbReference type="OrthoDB" id="9781034at2"/>
<dbReference type="Proteomes" id="UP000255265">
    <property type="component" value="Unassembled WGS sequence"/>
</dbReference>
<dbReference type="PANTHER" id="PTHR11364:SF27">
    <property type="entry name" value="SULFURTRANSFERASE"/>
    <property type="match status" value="1"/>
</dbReference>
<keyword evidence="1 4" id="KW-0808">Transferase</keyword>
<dbReference type="GO" id="GO:0004792">
    <property type="term" value="F:thiosulfate-cyanide sulfurtransferase activity"/>
    <property type="evidence" value="ECO:0007669"/>
    <property type="project" value="TreeGrafter"/>
</dbReference>
<evidence type="ECO:0000313" key="4">
    <source>
        <dbReference type="EMBL" id="RDI25062.1"/>
    </source>
</evidence>
<evidence type="ECO:0000256" key="1">
    <source>
        <dbReference type="ARBA" id="ARBA00022679"/>
    </source>
</evidence>
<dbReference type="RefSeq" id="WP_114802942.1">
    <property type="nucleotide sequence ID" value="NZ_QQAV01000004.1"/>
</dbReference>
<evidence type="ECO:0000259" key="3">
    <source>
        <dbReference type="PROSITE" id="PS50206"/>
    </source>
</evidence>
<dbReference type="InterPro" id="IPR045078">
    <property type="entry name" value="TST/MPST-like"/>
</dbReference>
<keyword evidence="2" id="KW-0677">Repeat</keyword>
<reference evidence="4 5" key="1">
    <citation type="submission" date="2018-07" db="EMBL/GenBank/DDBJ databases">
        <title>Genomic Encyclopedia of Type Strains, Phase IV (KMG-IV): sequencing the most valuable type-strain genomes for metagenomic binning, comparative biology and taxonomic classification.</title>
        <authorList>
            <person name="Goeker M."/>
        </authorList>
    </citation>
    <scope>NUCLEOTIDE SEQUENCE [LARGE SCALE GENOMIC DNA]</scope>
    <source>
        <strain evidence="4 5">DSM 21352</strain>
    </source>
</reference>
<dbReference type="SUPFAM" id="SSF52821">
    <property type="entry name" value="Rhodanese/Cell cycle control phosphatase"/>
    <property type="match status" value="2"/>
</dbReference>
<dbReference type="PANTHER" id="PTHR11364">
    <property type="entry name" value="THIOSULFATE SULFERTANSFERASE"/>
    <property type="match status" value="1"/>
</dbReference>
<name>A0A370FF70_9BURK</name>
<accession>A0A370FF70</accession>
<dbReference type="SMART" id="SM00450">
    <property type="entry name" value="RHOD"/>
    <property type="match status" value="2"/>
</dbReference>
<dbReference type="Gene3D" id="3.40.250.10">
    <property type="entry name" value="Rhodanese-like domain"/>
    <property type="match status" value="2"/>
</dbReference>
<dbReference type="CDD" id="cd01448">
    <property type="entry name" value="TST_Repeat_1"/>
    <property type="match status" value="1"/>
</dbReference>
<evidence type="ECO:0000313" key="5">
    <source>
        <dbReference type="Proteomes" id="UP000255265"/>
    </source>
</evidence>
<dbReference type="EMBL" id="QQAV01000004">
    <property type="protein sequence ID" value="RDI25062.1"/>
    <property type="molecule type" value="Genomic_DNA"/>
</dbReference>
<keyword evidence="5" id="KW-1185">Reference proteome</keyword>
<gene>
    <name evidence="4" type="ORF">DFR41_104116</name>
</gene>
<dbReference type="Pfam" id="PF00581">
    <property type="entry name" value="Rhodanese"/>
    <property type="match status" value="2"/>
</dbReference>
<dbReference type="InterPro" id="IPR001763">
    <property type="entry name" value="Rhodanese-like_dom"/>
</dbReference>
<dbReference type="InterPro" id="IPR036873">
    <property type="entry name" value="Rhodanese-like_dom_sf"/>
</dbReference>
<keyword evidence="4" id="KW-0670">Pyruvate</keyword>
<evidence type="ECO:0000256" key="2">
    <source>
        <dbReference type="ARBA" id="ARBA00022737"/>
    </source>
</evidence>
<comment type="caution">
    <text evidence="4">The sequence shown here is derived from an EMBL/GenBank/DDBJ whole genome shotgun (WGS) entry which is preliminary data.</text>
</comment>
<feature type="domain" description="Rhodanese" evidence="3">
    <location>
        <begin position="184"/>
        <end position="297"/>
    </location>
</feature>